<feature type="region of interest" description="Disordered" evidence="18">
    <location>
        <begin position="273"/>
        <end position="305"/>
    </location>
</feature>
<dbReference type="Gene3D" id="1.10.10.440">
    <property type="entry name" value="FF domain"/>
    <property type="match status" value="5"/>
</dbReference>
<feature type="region of interest" description="Disordered" evidence="18">
    <location>
        <begin position="475"/>
        <end position="503"/>
    </location>
</feature>
<dbReference type="FunFam" id="2.20.70.10:FF:000031">
    <property type="entry name" value="pre-mRNA-processing factor 40 homolog A isoform X1"/>
    <property type="match status" value="1"/>
</dbReference>
<reference evidence="21" key="4">
    <citation type="submission" date="2025-09" db="UniProtKB">
        <authorList>
            <consortium name="Ensembl"/>
        </authorList>
    </citation>
    <scope>IDENTIFICATION</scope>
</reference>
<dbReference type="InterPro" id="IPR036020">
    <property type="entry name" value="WW_dom_sf"/>
</dbReference>
<keyword evidence="17" id="KW-0175">Coiled coil</keyword>
<dbReference type="Ensembl" id="ENSPSIT00000008072.1">
    <property type="protein sequence ID" value="ENSPSIP00000008030.1"/>
    <property type="gene ID" value="ENSPSIG00000007197.1"/>
</dbReference>
<keyword evidence="6" id="KW-0507">mRNA processing</keyword>
<dbReference type="Pfam" id="PF25432">
    <property type="entry name" value="FF_PRPF40A"/>
    <property type="match status" value="1"/>
</dbReference>
<feature type="domain" description="FF" evidence="20">
    <location>
        <begin position="644"/>
        <end position="704"/>
    </location>
</feature>
<keyword evidence="9" id="KW-0007">Acetylation</keyword>
<dbReference type="EMBL" id="AGCU01104115">
    <property type="status" value="NOT_ANNOTATED_CDS"/>
    <property type="molecule type" value="Genomic_DNA"/>
</dbReference>
<feature type="compositionally biased region" description="Basic and acidic residues" evidence="18">
    <location>
        <begin position="285"/>
        <end position="300"/>
    </location>
</feature>
<keyword evidence="7" id="KW-0677">Repeat</keyword>
<feature type="domain" description="FF" evidence="20">
    <location>
        <begin position="789"/>
        <end position="844"/>
    </location>
</feature>
<name>K7FJ20_PELSI</name>
<keyword evidence="22" id="KW-1185">Reference proteome</keyword>
<keyword evidence="11" id="KW-0539">Nucleus</keyword>
<dbReference type="FunFam" id="1.10.10.440:FF:000012">
    <property type="entry name" value="pre-mRNA-processing factor 40 homolog A isoform X2"/>
    <property type="match status" value="1"/>
</dbReference>
<dbReference type="GO" id="GO:0003723">
    <property type="term" value="F:RNA binding"/>
    <property type="evidence" value="ECO:0007669"/>
    <property type="project" value="TreeGrafter"/>
</dbReference>
<dbReference type="AlphaFoldDB" id="K7FJ20"/>
<evidence type="ECO:0000313" key="22">
    <source>
        <dbReference type="Proteomes" id="UP000007267"/>
    </source>
</evidence>
<dbReference type="EMBL" id="AGCU01104117">
    <property type="status" value="NOT_ANNOTATED_CDS"/>
    <property type="molecule type" value="Genomic_DNA"/>
</dbReference>
<dbReference type="GO" id="GO:0005685">
    <property type="term" value="C:U1 snRNP"/>
    <property type="evidence" value="ECO:0007669"/>
    <property type="project" value="TreeGrafter"/>
</dbReference>
<evidence type="ECO:0000256" key="1">
    <source>
        <dbReference type="ARBA" id="ARBA00004109"/>
    </source>
</evidence>
<dbReference type="SMART" id="SM00456">
    <property type="entry name" value="WW"/>
    <property type="match status" value="2"/>
</dbReference>
<dbReference type="FunFam" id="2.20.70.10:FF:000029">
    <property type="entry name" value="pre-mRNA-processing factor 40 homolog A isoform X1"/>
    <property type="match status" value="1"/>
</dbReference>
<feature type="region of interest" description="Disordered" evidence="18">
    <location>
        <begin position="1"/>
        <end position="113"/>
    </location>
</feature>
<feature type="compositionally biased region" description="Basic and acidic residues" evidence="18">
    <location>
        <begin position="352"/>
        <end position="380"/>
    </location>
</feature>
<evidence type="ECO:0000256" key="6">
    <source>
        <dbReference type="ARBA" id="ARBA00022664"/>
    </source>
</evidence>
<feature type="domain" description="FF" evidence="20">
    <location>
        <begin position="859"/>
        <end position="916"/>
    </location>
</feature>
<dbReference type="PANTHER" id="PTHR11864:SF20">
    <property type="entry name" value="PRE-MRNA-PROCESSING FACTOR 40 HOMOLOG A"/>
    <property type="match status" value="1"/>
</dbReference>
<feature type="compositionally biased region" description="Basic residues" evidence="18">
    <location>
        <begin position="984"/>
        <end position="999"/>
    </location>
</feature>
<dbReference type="GO" id="GO:0071004">
    <property type="term" value="C:U2-type prespliceosome"/>
    <property type="evidence" value="ECO:0007669"/>
    <property type="project" value="TreeGrafter"/>
</dbReference>
<dbReference type="GO" id="GO:0016607">
    <property type="term" value="C:nuclear speck"/>
    <property type="evidence" value="ECO:0007669"/>
    <property type="project" value="UniProtKB-SubCell"/>
</dbReference>
<dbReference type="FunFam" id="1.10.10.440:FF:000002">
    <property type="entry name" value="pre-mRNA-processing factor 40 homolog A isoform X1"/>
    <property type="match status" value="1"/>
</dbReference>
<dbReference type="OMA" id="RDEIFQD"/>
<dbReference type="EMBL" id="AGCU01104118">
    <property type="status" value="NOT_ANNOTATED_CDS"/>
    <property type="molecule type" value="Genomic_DNA"/>
</dbReference>
<feature type="compositionally biased region" description="Pro residues" evidence="18">
    <location>
        <begin position="33"/>
        <end position="48"/>
    </location>
</feature>
<evidence type="ECO:0000256" key="17">
    <source>
        <dbReference type="SAM" id="Coils"/>
    </source>
</evidence>
<dbReference type="SUPFAM" id="SSF51045">
    <property type="entry name" value="WW domain"/>
    <property type="match status" value="2"/>
</dbReference>
<dbReference type="EMBL" id="AGCU01104120">
    <property type="status" value="NOT_ANNOTATED_CDS"/>
    <property type="molecule type" value="Genomic_DNA"/>
</dbReference>
<proteinExistence type="inferred from homology"/>
<keyword evidence="10" id="KW-0508">mRNA splicing</keyword>
<dbReference type="Pfam" id="PF00397">
    <property type="entry name" value="WW"/>
    <property type="match status" value="2"/>
</dbReference>
<feature type="domain" description="FF" evidence="20">
    <location>
        <begin position="724"/>
        <end position="784"/>
    </location>
</feature>
<reference evidence="22" key="1">
    <citation type="submission" date="2011-10" db="EMBL/GenBank/DDBJ databases">
        <authorList>
            <consortium name="Soft-shell Turtle Genome Consortium"/>
        </authorList>
    </citation>
    <scope>NUCLEOTIDE SEQUENCE [LARGE SCALE GENOMIC DNA]</scope>
    <source>
        <strain evidence="22">Daiwa-1</strain>
    </source>
</reference>
<dbReference type="SUPFAM" id="SSF81698">
    <property type="entry name" value="FF domain"/>
    <property type="match status" value="5"/>
</dbReference>
<dbReference type="SMART" id="SM00441">
    <property type="entry name" value="FF"/>
    <property type="match status" value="5"/>
</dbReference>
<dbReference type="PROSITE" id="PS50020">
    <property type="entry name" value="WW_DOMAIN_2"/>
    <property type="match status" value="2"/>
</dbReference>
<sequence length="1076" mass="121719">TMRGPAWPSPPMVYRAGPPGGREGLSSSKYTLPSPPASSPGPRLPPGQPRRSDLSHRHGAAGGRAPPPAAPLFLAEAPSPHAADAGGRCSPRRLRHGPIAESRLGGRPDWPTGKPVSLLAPLLPPRGEPEPLMPFGPSSRQPLRGRLLGRCGGGSLLNPSMRPGAVDRASLMMGHPGMPHYPPMGMHPMGQRPPNMPPVPHGMMPQMMPPMGGPPMGQMPGMMQSVMPGMMMSHMSQAPMQPTVPPGVNSMDAQIGTVPPGTQITHPVVCATQQSTTTSSSINEDPSKQKSMWTEHKSPDGRTYYYNTETKQSTWEKPDDLKTPAEQLLSKCPWKEYKSDSGKPYYYNSQTKESRWAKPKELEDLEAMIKAEENSGKPDESTSTSSAPAVTTETTDTATASTTVAAAATTATPAAPEAEASTVAPVVENESTVTTTAEEQVQQTTTTTTATATTTTTALTTTPVVQEQNVEAVTNTVEETSKQEAAADVTPKKEEEDTQPVKKTYTWNTKEEAKQAFKELLKEKRVPSNASWEQAMKMIINDPRYSALAKLSEKKQAFNAYKVQTEKEEKEEARSKYKEAKESFQRFLENHEKMTSTTRYKKAEQMFGEMEVWNAISERDRLEIYEDVLFFLSKKEKEQAKQLRKRNWEALKNILDNMANVTYSTTWSEAQQYLMDNPTFAEDEELQNMDKEDALICFEEHIRALEKEEEEEKQKSLLRERRRQRKNRESFQIFLDELHEHGQLHSMSSWMELYPTISSDIRFTNMLGQPGSTALDLFKFYVEDLKARYHDEKKIIKDILKDKGFVVEVNTTFEDFVTVISSTKRATTLDAGNIKLAFNSLLEKAEAREREREKEEARKMKRKESAFKSMLKQATPPIEMDAVWEEIRDRFVKEPAFEDITLESERKRIFKDFIHVLEHECQHHHSKNKKHSKKSKKHHRKRSRSRSGSESDDDDSHSKKKRQRSESRSVSDRSSSAESERSYKKSKKHKKKNKKRRHKSDSPESDTEREKDKKEKERENEKDRPRQRSESKHKSPPPKKRPGKDSGNWDTSGSELSEGELEKQRRTLLEQLDEDQ</sequence>
<dbReference type="EMBL" id="AGCU01104119">
    <property type="status" value="NOT_ANNOTATED_CDS"/>
    <property type="molecule type" value="Genomic_DNA"/>
</dbReference>
<dbReference type="HOGENOM" id="CLU_005825_0_0_1"/>
<organism evidence="21 22">
    <name type="scientific">Pelodiscus sinensis</name>
    <name type="common">Chinese softshell turtle</name>
    <name type="synonym">Trionyx sinensis</name>
    <dbReference type="NCBI Taxonomy" id="13735"/>
    <lineage>
        <taxon>Eukaryota</taxon>
        <taxon>Metazoa</taxon>
        <taxon>Chordata</taxon>
        <taxon>Craniata</taxon>
        <taxon>Vertebrata</taxon>
        <taxon>Euteleostomi</taxon>
        <taxon>Archelosauria</taxon>
        <taxon>Testudinata</taxon>
        <taxon>Testudines</taxon>
        <taxon>Cryptodira</taxon>
        <taxon>Trionychia</taxon>
        <taxon>Trionychidae</taxon>
        <taxon>Pelodiscus</taxon>
    </lineage>
</organism>
<feature type="domain" description="FF" evidence="20">
    <location>
        <begin position="577"/>
        <end position="631"/>
    </location>
</feature>
<evidence type="ECO:0000256" key="8">
    <source>
        <dbReference type="ARBA" id="ARBA00022843"/>
    </source>
</evidence>
<keyword evidence="4" id="KW-1017">Isopeptide bond</keyword>
<gene>
    <name evidence="21" type="primary">PRPF40A</name>
</gene>
<reference evidence="21" key="3">
    <citation type="submission" date="2025-08" db="UniProtKB">
        <authorList>
            <consortium name="Ensembl"/>
        </authorList>
    </citation>
    <scope>IDENTIFICATION</scope>
</reference>
<dbReference type="Gene3D" id="2.20.70.10">
    <property type="match status" value="2"/>
</dbReference>
<evidence type="ECO:0000256" key="15">
    <source>
        <dbReference type="ARBA" id="ARBA00078214"/>
    </source>
</evidence>
<comment type="function">
    <text evidence="12">Binds to WASL/N-WASP and suppresses its translocation from the nucleus to the cytoplasm, thereby inhibiting its cytoplasmic function. Plays a role in the regulation of cell morphology and cytoskeletal organization. Required in the control of cell shape and migration. May play a role in cytokinesis. May be involved in pre-mRNA splicing.</text>
</comment>
<feature type="domain" description="WW" evidence="19">
    <location>
        <begin position="333"/>
        <end position="361"/>
    </location>
</feature>
<evidence type="ECO:0000256" key="11">
    <source>
        <dbReference type="ARBA" id="ARBA00023242"/>
    </source>
</evidence>
<evidence type="ECO:0000256" key="3">
    <source>
        <dbReference type="ARBA" id="ARBA00022481"/>
    </source>
</evidence>
<dbReference type="FunFam" id="1.10.10.440:FF:000003">
    <property type="entry name" value="Pre-mRNA processing factor 40 homolog A"/>
    <property type="match status" value="1"/>
</dbReference>
<dbReference type="InterPro" id="IPR036517">
    <property type="entry name" value="FF_domain_sf"/>
</dbReference>
<dbReference type="eggNOG" id="KOG0152">
    <property type="taxonomic scope" value="Eukaryota"/>
</dbReference>
<feature type="compositionally biased region" description="Low complexity" evidence="18">
    <location>
        <begin position="71"/>
        <end position="80"/>
    </location>
</feature>
<comment type="subcellular location">
    <subcellularLocation>
        <location evidence="1">Nucleus matrix</location>
    </subcellularLocation>
    <subcellularLocation>
        <location evidence="2">Nucleus speckle</location>
    </subcellularLocation>
</comment>
<dbReference type="Pfam" id="PF01846">
    <property type="entry name" value="FF"/>
    <property type="match status" value="4"/>
</dbReference>
<evidence type="ECO:0000259" key="19">
    <source>
        <dbReference type="PROSITE" id="PS50020"/>
    </source>
</evidence>
<feature type="compositionally biased region" description="Basic residues" evidence="18">
    <location>
        <begin position="924"/>
        <end position="945"/>
    </location>
</feature>
<feature type="domain" description="FF" evidence="20">
    <location>
        <begin position="510"/>
        <end position="564"/>
    </location>
</feature>
<keyword evidence="8" id="KW-0832">Ubl conjugation</keyword>
<evidence type="ECO:0000256" key="10">
    <source>
        <dbReference type="ARBA" id="ARBA00023187"/>
    </source>
</evidence>
<feature type="region of interest" description="Disordered" evidence="18">
    <location>
        <begin position="920"/>
        <end position="1076"/>
    </location>
</feature>
<evidence type="ECO:0000256" key="7">
    <source>
        <dbReference type="ARBA" id="ARBA00022737"/>
    </source>
</evidence>
<feature type="compositionally biased region" description="Basic and acidic residues" evidence="18">
    <location>
        <begin position="1000"/>
        <end position="1033"/>
    </location>
</feature>
<dbReference type="PROSITE" id="PS51676">
    <property type="entry name" value="FF"/>
    <property type="match status" value="6"/>
</dbReference>
<evidence type="ECO:0000256" key="13">
    <source>
        <dbReference type="ARBA" id="ARBA00061317"/>
    </source>
</evidence>
<evidence type="ECO:0000313" key="21">
    <source>
        <dbReference type="Ensembl" id="ENSPSIP00000008030.1"/>
    </source>
</evidence>
<dbReference type="GeneTree" id="ENSGT00930000150980"/>
<evidence type="ECO:0000256" key="5">
    <source>
        <dbReference type="ARBA" id="ARBA00022553"/>
    </source>
</evidence>
<dbReference type="GO" id="GO:0045292">
    <property type="term" value="P:mRNA cis splicing, via spliceosome"/>
    <property type="evidence" value="ECO:0007669"/>
    <property type="project" value="InterPro"/>
</dbReference>
<dbReference type="InterPro" id="IPR002713">
    <property type="entry name" value="FF_domain"/>
</dbReference>
<evidence type="ECO:0000256" key="2">
    <source>
        <dbReference type="ARBA" id="ARBA00004324"/>
    </source>
</evidence>
<comment type="similarity">
    <text evidence="13">Belongs to the PRPF40 family.</text>
</comment>
<evidence type="ECO:0000259" key="20">
    <source>
        <dbReference type="PROSITE" id="PS51676"/>
    </source>
</evidence>
<dbReference type="CDD" id="cd00201">
    <property type="entry name" value="WW"/>
    <property type="match status" value="2"/>
</dbReference>
<dbReference type="EMBL" id="AGCU01104121">
    <property type="status" value="NOT_ANNOTATED_CDS"/>
    <property type="molecule type" value="Genomic_DNA"/>
</dbReference>
<evidence type="ECO:0000256" key="9">
    <source>
        <dbReference type="ARBA" id="ARBA00022990"/>
    </source>
</evidence>
<feature type="coiled-coil region" evidence="17">
    <location>
        <begin position="695"/>
        <end position="727"/>
    </location>
</feature>
<dbReference type="PANTHER" id="PTHR11864">
    <property type="entry name" value="PRE-MRNA-PROCESSING PROTEIN PRP40"/>
    <property type="match status" value="1"/>
</dbReference>
<dbReference type="EMBL" id="AGCU01104116">
    <property type="status" value="NOT_ANNOTATED_CDS"/>
    <property type="molecule type" value="Genomic_DNA"/>
</dbReference>
<evidence type="ECO:0000256" key="16">
    <source>
        <dbReference type="ARBA" id="ARBA00080815"/>
    </source>
</evidence>
<feature type="domain" description="WW" evidence="19">
    <location>
        <begin position="287"/>
        <end position="320"/>
    </location>
</feature>
<dbReference type="PROSITE" id="PS01159">
    <property type="entry name" value="WW_DOMAIN_1"/>
    <property type="match status" value="2"/>
</dbReference>
<feature type="region of interest" description="Disordered" evidence="18">
    <location>
        <begin position="342"/>
        <end position="452"/>
    </location>
</feature>
<dbReference type="GO" id="GO:0016363">
    <property type="term" value="C:nuclear matrix"/>
    <property type="evidence" value="ECO:0007669"/>
    <property type="project" value="UniProtKB-SubCell"/>
</dbReference>
<keyword evidence="3" id="KW-0488">Methylation</keyword>
<dbReference type="FunFam" id="1.10.10.440:FF:000009">
    <property type="entry name" value="pre-mRNA-processing factor 40 homolog A isoform X1"/>
    <property type="match status" value="1"/>
</dbReference>
<dbReference type="Proteomes" id="UP000007267">
    <property type="component" value="Unassembled WGS sequence"/>
</dbReference>
<feature type="compositionally biased region" description="Low complexity" evidence="18">
    <location>
        <begin position="381"/>
        <end position="452"/>
    </location>
</feature>
<protein>
    <recommendedName>
        <fullName evidence="14">Pre-mRNA-processing factor 40 homolog A</fullName>
    </recommendedName>
    <alternativeName>
        <fullName evidence="15">Formin-binding protein 11</fullName>
    </alternativeName>
    <alternativeName>
        <fullName evidence="16">Formin-binding protein 3</fullName>
    </alternativeName>
</protein>
<dbReference type="InterPro" id="IPR001202">
    <property type="entry name" value="WW_dom"/>
</dbReference>
<evidence type="ECO:0000256" key="18">
    <source>
        <dbReference type="SAM" id="MobiDB-lite"/>
    </source>
</evidence>
<feature type="coiled-coil region" evidence="17">
    <location>
        <begin position="563"/>
        <end position="590"/>
    </location>
</feature>
<dbReference type="EMBL" id="AGCU01104113">
    <property type="status" value="NOT_ANNOTATED_CDS"/>
    <property type="molecule type" value="Genomic_DNA"/>
</dbReference>
<accession>K7FJ20</accession>
<dbReference type="InterPro" id="IPR039726">
    <property type="entry name" value="Prp40-like"/>
</dbReference>
<evidence type="ECO:0000256" key="12">
    <source>
        <dbReference type="ARBA" id="ARBA00057440"/>
    </source>
</evidence>
<evidence type="ECO:0000256" key="4">
    <source>
        <dbReference type="ARBA" id="ARBA00022499"/>
    </source>
</evidence>
<dbReference type="FunFam" id="1.10.10.440:FF:000011">
    <property type="entry name" value="pre-mRNA-processing factor 40 homolog A isoform X1"/>
    <property type="match status" value="1"/>
</dbReference>
<reference evidence="22" key="2">
    <citation type="journal article" date="2013" name="Nat. Genet.">
        <title>The draft genomes of soft-shell turtle and green sea turtle yield insights into the development and evolution of the turtle-specific body plan.</title>
        <authorList>
            <person name="Wang Z."/>
            <person name="Pascual-Anaya J."/>
            <person name="Zadissa A."/>
            <person name="Li W."/>
            <person name="Niimura Y."/>
            <person name="Huang Z."/>
            <person name="Li C."/>
            <person name="White S."/>
            <person name="Xiong Z."/>
            <person name="Fang D."/>
            <person name="Wang B."/>
            <person name="Ming Y."/>
            <person name="Chen Y."/>
            <person name="Zheng Y."/>
            <person name="Kuraku S."/>
            <person name="Pignatelli M."/>
            <person name="Herrero J."/>
            <person name="Beal K."/>
            <person name="Nozawa M."/>
            <person name="Li Q."/>
            <person name="Wang J."/>
            <person name="Zhang H."/>
            <person name="Yu L."/>
            <person name="Shigenobu S."/>
            <person name="Wang J."/>
            <person name="Liu J."/>
            <person name="Flicek P."/>
            <person name="Searle S."/>
            <person name="Wang J."/>
            <person name="Kuratani S."/>
            <person name="Yin Y."/>
            <person name="Aken B."/>
            <person name="Zhang G."/>
            <person name="Irie N."/>
        </authorList>
    </citation>
    <scope>NUCLEOTIDE SEQUENCE [LARGE SCALE GENOMIC DNA]</scope>
    <source>
        <strain evidence="22">Daiwa-1</strain>
    </source>
</reference>
<keyword evidence="5" id="KW-0597">Phosphoprotein</keyword>
<dbReference type="EMBL" id="AGCU01104114">
    <property type="status" value="NOT_ANNOTATED_CDS"/>
    <property type="molecule type" value="Genomic_DNA"/>
</dbReference>
<evidence type="ECO:0000256" key="14">
    <source>
        <dbReference type="ARBA" id="ARBA00072041"/>
    </source>
</evidence>
<dbReference type="STRING" id="13735.ENSPSIP00000008030"/>